<organism evidence="1 2">
    <name type="scientific">Salvia divinorum</name>
    <name type="common">Maria pastora</name>
    <name type="synonym">Diviner's sage</name>
    <dbReference type="NCBI Taxonomy" id="28513"/>
    <lineage>
        <taxon>Eukaryota</taxon>
        <taxon>Viridiplantae</taxon>
        <taxon>Streptophyta</taxon>
        <taxon>Embryophyta</taxon>
        <taxon>Tracheophyta</taxon>
        <taxon>Spermatophyta</taxon>
        <taxon>Magnoliopsida</taxon>
        <taxon>eudicotyledons</taxon>
        <taxon>Gunneridae</taxon>
        <taxon>Pentapetalae</taxon>
        <taxon>asterids</taxon>
        <taxon>lamiids</taxon>
        <taxon>Lamiales</taxon>
        <taxon>Lamiaceae</taxon>
        <taxon>Nepetoideae</taxon>
        <taxon>Mentheae</taxon>
        <taxon>Salviinae</taxon>
        <taxon>Salvia</taxon>
        <taxon>Salvia subgen. Calosphace</taxon>
    </lineage>
</organism>
<dbReference type="AlphaFoldDB" id="A0ABD1FL91"/>
<comment type="caution">
    <text evidence="1">The sequence shown here is derived from an EMBL/GenBank/DDBJ whole genome shotgun (WGS) entry which is preliminary data.</text>
</comment>
<evidence type="ECO:0000313" key="2">
    <source>
        <dbReference type="Proteomes" id="UP001567538"/>
    </source>
</evidence>
<keyword evidence="2" id="KW-1185">Reference proteome</keyword>
<sequence>MNYSTTHTLHLQSINRTPLLCQIYIPTKVETGGMAEHRSSKMVVDGSQGTQGTRLCRALHIKFIIQVLELVFEIYEIYS</sequence>
<dbReference type="EMBL" id="JBEAFC010000014">
    <property type="protein sequence ID" value="KAL1532605.1"/>
    <property type="molecule type" value="Genomic_DNA"/>
</dbReference>
<gene>
    <name evidence="1" type="ORF">AAHA92_32592</name>
</gene>
<name>A0ABD1FL91_SALDI</name>
<proteinExistence type="predicted"/>
<dbReference type="Proteomes" id="UP001567538">
    <property type="component" value="Unassembled WGS sequence"/>
</dbReference>
<reference evidence="1 2" key="1">
    <citation type="submission" date="2024-06" db="EMBL/GenBank/DDBJ databases">
        <title>A chromosome level genome sequence of Diviner's sage (Salvia divinorum).</title>
        <authorList>
            <person name="Ford S.A."/>
            <person name="Ro D.-K."/>
            <person name="Ness R.W."/>
            <person name="Phillips M.A."/>
        </authorList>
    </citation>
    <scope>NUCLEOTIDE SEQUENCE [LARGE SCALE GENOMIC DNA]</scope>
    <source>
        <strain evidence="1">SAF-2024a</strain>
        <tissue evidence="1">Leaf</tissue>
    </source>
</reference>
<protein>
    <submittedName>
        <fullName evidence="1">Uncharacterized protein</fullName>
    </submittedName>
</protein>
<accession>A0ABD1FL91</accession>
<evidence type="ECO:0000313" key="1">
    <source>
        <dbReference type="EMBL" id="KAL1532605.1"/>
    </source>
</evidence>